<feature type="region of interest" description="Disordered" evidence="1">
    <location>
        <begin position="29"/>
        <end position="53"/>
    </location>
</feature>
<comment type="caution">
    <text evidence="2">The sequence shown here is derived from an EMBL/GenBank/DDBJ whole genome shotgun (WGS) entry which is preliminary data.</text>
</comment>
<dbReference type="Gramene" id="arahy.Tifrunner.gnm2.ann2.Ah18g212600.1">
    <property type="protein sequence ID" value="arahy.Tifrunner.gnm2.ann2.Ah18g212600.1-CDS"/>
    <property type="gene ID" value="arahy.Tifrunner.gnm2.ann2.Ah18g212600"/>
</dbReference>
<sequence>MITLYTFTFISMALPRNLLSRRHLKTPPFPHSHRLVTTTNHHHHHHHDNNNKKKQPLHALFMEAVGLKHHHHPQQEQESESESNFELKRNLTQLQQQLGTFNKHVPVINTKRRSLFSVFTNQPPEHDTQIVNNKKREPMVLKELSPEMEVFLELLFQMGYFNHANFAKSKDMFDLSWFDTEFGRGYIKFAAQRFGRDKQELAKWLSGSALKEVAMFGCPSVDRASVFPCKRLRKFFEVPENTVCSKCALRESCKFENQSVWKGDTKILNFVVVMKVLTSYDLEMVHPKLVVPDTVKNSVRKLLKEAMKLSQTISD</sequence>
<keyword evidence="3" id="KW-1185">Reference proteome</keyword>
<gene>
    <name evidence="2" type="ORF">Ahy_B08g092212</name>
</gene>
<dbReference type="STRING" id="3818.A0A444Y3B9"/>
<accession>A0A444Y3B9</accession>
<reference evidence="2 3" key="1">
    <citation type="submission" date="2019-01" db="EMBL/GenBank/DDBJ databases">
        <title>Sequencing of cultivated peanut Arachis hypogaea provides insights into genome evolution and oil improvement.</title>
        <authorList>
            <person name="Chen X."/>
        </authorList>
    </citation>
    <scope>NUCLEOTIDE SEQUENCE [LARGE SCALE GENOMIC DNA]</scope>
    <source>
        <strain evidence="3">cv. Fuhuasheng</strain>
        <tissue evidence="2">Leaves</tissue>
    </source>
</reference>
<dbReference type="EMBL" id="SDMP01000018">
    <property type="protein sequence ID" value="RYQ96451.1"/>
    <property type="molecule type" value="Genomic_DNA"/>
</dbReference>
<proteinExistence type="predicted"/>
<dbReference type="Proteomes" id="UP000289738">
    <property type="component" value="Chromosome B08"/>
</dbReference>
<feature type="compositionally biased region" description="Basic residues" evidence="1">
    <location>
        <begin position="40"/>
        <end position="53"/>
    </location>
</feature>
<evidence type="ECO:0000313" key="2">
    <source>
        <dbReference type="EMBL" id="RYQ96451.1"/>
    </source>
</evidence>
<dbReference type="AlphaFoldDB" id="A0A444Y3B9"/>
<protein>
    <submittedName>
        <fullName evidence="2">Uncharacterized protein</fullName>
    </submittedName>
</protein>
<evidence type="ECO:0000256" key="1">
    <source>
        <dbReference type="SAM" id="MobiDB-lite"/>
    </source>
</evidence>
<evidence type="ECO:0000313" key="3">
    <source>
        <dbReference type="Proteomes" id="UP000289738"/>
    </source>
</evidence>
<dbReference type="SMR" id="A0A444Y3B9"/>
<dbReference type="OrthoDB" id="974159at2759"/>
<name>A0A444Y3B9_ARAHY</name>
<organism evidence="2 3">
    <name type="scientific">Arachis hypogaea</name>
    <name type="common">Peanut</name>
    <dbReference type="NCBI Taxonomy" id="3818"/>
    <lineage>
        <taxon>Eukaryota</taxon>
        <taxon>Viridiplantae</taxon>
        <taxon>Streptophyta</taxon>
        <taxon>Embryophyta</taxon>
        <taxon>Tracheophyta</taxon>
        <taxon>Spermatophyta</taxon>
        <taxon>Magnoliopsida</taxon>
        <taxon>eudicotyledons</taxon>
        <taxon>Gunneridae</taxon>
        <taxon>Pentapetalae</taxon>
        <taxon>rosids</taxon>
        <taxon>fabids</taxon>
        <taxon>Fabales</taxon>
        <taxon>Fabaceae</taxon>
        <taxon>Papilionoideae</taxon>
        <taxon>50 kb inversion clade</taxon>
        <taxon>dalbergioids sensu lato</taxon>
        <taxon>Dalbergieae</taxon>
        <taxon>Pterocarpus clade</taxon>
        <taxon>Arachis</taxon>
    </lineage>
</organism>